<dbReference type="InterPro" id="IPR013087">
    <property type="entry name" value="Znf_C2H2_type"/>
</dbReference>
<dbReference type="InterPro" id="IPR001878">
    <property type="entry name" value="Znf_CCHC"/>
</dbReference>
<dbReference type="PANTHER" id="PTHR12271">
    <property type="entry name" value="POLY A POLYMERASE CID PAP -RELATED"/>
    <property type="match status" value="1"/>
</dbReference>
<evidence type="ECO:0000256" key="4">
    <source>
        <dbReference type="ARBA" id="ARBA00022723"/>
    </source>
</evidence>
<dbReference type="Pfam" id="PF22600">
    <property type="entry name" value="MTPAP-like_central"/>
    <property type="match status" value="2"/>
</dbReference>
<dbReference type="GO" id="GO:1990817">
    <property type="term" value="F:poly(A) RNA polymerase activity"/>
    <property type="evidence" value="ECO:0007669"/>
    <property type="project" value="UniProtKB-ARBA"/>
</dbReference>
<dbReference type="GO" id="GO:0008270">
    <property type="term" value="F:zinc ion binding"/>
    <property type="evidence" value="ECO:0007669"/>
    <property type="project" value="InterPro"/>
</dbReference>
<reference evidence="8" key="2">
    <citation type="submission" date="2014-07" db="EMBL/GenBank/DDBJ databases">
        <authorList>
            <person name="Hull J."/>
        </authorList>
    </citation>
    <scope>NUCLEOTIDE SEQUENCE</scope>
</reference>
<dbReference type="Pfam" id="PF03828">
    <property type="entry name" value="PAP_assoc"/>
    <property type="match status" value="2"/>
</dbReference>
<feature type="compositionally biased region" description="Basic residues" evidence="6">
    <location>
        <begin position="20"/>
        <end position="29"/>
    </location>
</feature>
<dbReference type="PROSITE" id="PS00028">
    <property type="entry name" value="ZINC_FINGER_C2H2_1"/>
    <property type="match status" value="1"/>
</dbReference>
<evidence type="ECO:0000313" key="8">
    <source>
        <dbReference type="EMBL" id="JAG25507.1"/>
    </source>
</evidence>
<gene>
    <name evidence="8" type="primary">Zcchc6</name>
    <name evidence="8" type="ORF">CM83_65501</name>
</gene>
<keyword evidence="8" id="KW-0548">Nucleotidyltransferase</keyword>
<name>A0A0A9XXH1_LYGHE</name>
<feature type="compositionally biased region" description="Basic and acidic residues" evidence="6">
    <location>
        <begin position="1"/>
        <end position="19"/>
    </location>
</feature>
<evidence type="ECO:0000256" key="2">
    <source>
        <dbReference type="ARBA" id="ARBA00001946"/>
    </source>
</evidence>
<evidence type="ECO:0000256" key="5">
    <source>
        <dbReference type="ARBA" id="ARBA00022842"/>
    </source>
</evidence>
<keyword evidence="4" id="KW-0479">Metal-binding</keyword>
<dbReference type="GO" id="GO:0031123">
    <property type="term" value="P:RNA 3'-end processing"/>
    <property type="evidence" value="ECO:0007669"/>
    <property type="project" value="TreeGrafter"/>
</dbReference>
<feature type="compositionally biased region" description="Polar residues" evidence="6">
    <location>
        <begin position="1069"/>
        <end position="1080"/>
    </location>
</feature>
<dbReference type="AlphaFoldDB" id="A0A0A9XXH1"/>
<evidence type="ECO:0000256" key="6">
    <source>
        <dbReference type="SAM" id="MobiDB-lite"/>
    </source>
</evidence>
<feature type="region of interest" description="Disordered" evidence="6">
    <location>
        <begin position="1"/>
        <end position="53"/>
    </location>
</feature>
<proteinExistence type="predicted"/>
<accession>A0A0A9XXH1</accession>
<evidence type="ECO:0000256" key="3">
    <source>
        <dbReference type="ARBA" id="ARBA00022679"/>
    </source>
</evidence>
<keyword evidence="3 8" id="KW-0808">Transferase</keyword>
<comment type="cofactor">
    <cofactor evidence="2">
        <name>Mg(2+)</name>
        <dbReference type="ChEBI" id="CHEBI:18420"/>
    </cofactor>
</comment>
<organism evidence="8">
    <name type="scientific">Lygus hesperus</name>
    <name type="common">Western plant bug</name>
    <dbReference type="NCBI Taxonomy" id="30085"/>
    <lineage>
        <taxon>Eukaryota</taxon>
        <taxon>Metazoa</taxon>
        <taxon>Ecdysozoa</taxon>
        <taxon>Arthropoda</taxon>
        <taxon>Hexapoda</taxon>
        <taxon>Insecta</taxon>
        <taxon>Pterygota</taxon>
        <taxon>Neoptera</taxon>
        <taxon>Paraneoptera</taxon>
        <taxon>Hemiptera</taxon>
        <taxon>Heteroptera</taxon>
        <taxon>Panheteroptera</taxon>
        <taxon>Cimicomorpha</taxon>
        <taxon>Miridae</taxon>
        <taxon>Mirini</taxon>
        <taxon>Lygus</taxon>
    </lineage>
</organism>
<keyword evidence="5" id="KW-0460">Magnesium</keyword>
<dbReference type="SUPFAM" id="SSF81301">
    <property type="entry name" value="Nucleotidyltransferase"/>
    <property type="match status" value="2"/>
</dbReference>
<dbReference type="EMBL" id="GBHO01018097">
    <property type="protein sequence ID" value="JAG25507.1"/>
    <property type="molecule type" value="Transcribed_RNA"/>
</dbReference>
<evidence type="ECO:0000256" key="1">
    <source>
        <dbReference type="ARBA" id="ARBA00001936"/>
    </source>
</evidence>
<reference evidence="8" key="1">
    <citation type="journal article" date="2014" name="PLoS ONE">
        <title>Transcriptome-Based Identification of ABC Transporters in the Western Tarnished Plant Bug Lygus hesperus.</title>
        <authorList>
            <person name="Hull J.J."/>
            <person name="Chaney K."/>
            <person name="Geib S.M."/>
            <person name="Fabrick J.A."/>
            <person name="Brent C.S."/>
            <person name="Walsh D."/>
            <person name="Lavine L.C."/>
        </authorList>
    </citation>
    <scope>NUCLEOTIDE SEQUENCE</scope>
</reference>
<dbReference type="PANTHER" id="PTHR12271:SF66">
    <property type="entry name" value="TERMINAL URIDYLYLTRANSFERASE TAILOR"/>
    <property type="match status" value="1"/>
</dbReference>
<dbReference type="SMART" id="SM00343">
    <property type="entry name" value="ZnF_C2HC"/>
    <property type="match status" value="2"/>
</dbReference>
<dbReference type="GO" id="GO:0003676">
    <property type="term" value="F:nucleic acid binding"/>
    <property type="evidence" value="ECO:0007669"/>
    <property type="project" value="InterPro"/>
</dbReference>
<dbReference type="CDD" id="cd05402">
    <property type="entry name" value="NT_PAP_TUTase"/>
    <property type="match status" value="1"/>
</dbReference>
<feature type="domain" description="C2H2-type" evidence="7">
    <location>
        <begin position="104"/>
        <end position="126"/>
    </location>
</feature>
<dbReference type="Gene3D" id="3.30.460.10">
    <property type="entry name" value="Beta Polymerase, domain 2"/>
    <property type="match status" value="2"/>
</dbReference>
<feature type="region of interest" description="Disordered" evidence="6">
    <location>
        <begin position="991"/>
        <end position="1032"/>
    </location>
</feature>
<dbReference type="GO" id="GO:0050265">
    <property type="term" value="F:RNA uridylyltransferase activity"/>
    <property type="evidence" value="ECO:0007669"/>
    <property type="project" value="TreeGrafter"/>
</dbReference>
<feature type="region of interest" description="Disordered" evidence="6">
    <location>
        <begin position="1069"/>
        <end position="1112"/>
    </location>
</feature>
<evidence type="ECO:0000259" key="7">
    <source>
        <dbReference type="PROSITE" id="PS00028"/>
    </source>
</evidence>
<feature type="compositionally biased region" description="Basic and acidic residues" evidence="6">
    <location>
        <begin position="1000"/>
        <end position="1010"/>
    </location>
</feature>
<feature type="compositionally biased region" description="Basic and acidic residues" evidence="6">
    <location>
        <begin position="30"/>
        <end position="46"/>
    </location>
</feature>
<comment type="cofactor">
    <cofactor evidence="1">
        <name>Mn(2+)</name>
        <dbReference type="ChEBI" id="CHEBI:29035"/>
    </cofactor>
</comment>
<dbReference type="InterPro" id="IPR054708">
    <property type="entry name" value="MTPAP-like_central"/>
</dbReference>
<dbReference type="InterPro" id="IPR002058">
    <property type="entry name" value="PAP_assoc"/>
</dbReference>
<sequence>MEPKDPKPASDQKGTEKLKKERHRNRRSKRESGTHDKGKIDGKDDNGLVDGNGTVERLFQPGAEGFLSTWREYFSNHKALLLVMDFHTLRITRKHRGSDTLFKCLSCDQTLTSLEEVNAHIQRYRHLCRLRANWLQYTIAKIFPSEPILEKLDEYLEEVIISSALTEDILVSRRAAYDKIRAAITEVWPGATLHLVGSSYHGLGLMDCDLNISLSFEDNDTTPIATSIAKLSVHLESSEEYHCFERHFNEEKKPPFMSFKLNGQLPCNIFILDNHSHRLAKLLKVYGEIDDRCRKLCVLFRKWAFVCAIDGQSEGFWPSHTIYLMVIYFLQQLNEPVLPVLHELIPPTNASSQLYDTPAVAEFLRDNWTTKNTSNVATLWCQMLRFYSQEFDPVNNLVCITQRQPKRRSTAGAAWSGKRIAVMDPYVPDKNVARTVSNSTIYDFMMHCLRTTAAYFSIPQCAEGPIFGYVRPHPRNDTVLNTPGYEEFLDVQLRLSHYIMRLIPHTDSNYNIEDQDEVPTILNKIASMKGLYVNICSFNMKDFDDLKKQSEPEFLHYKDLCLFPEDARYLMDRIKPEKLQYEFRYFCFAAGEEHPRCCIICAKNGHTQVSCPELMLEKLSEMPIIDDELTKLIDKVCYDVYHDSKPSSTDLAKKEDTLNFLQQYVAALFPDATLTLFGSSKNGFGLKNSDMDICLTFLNCPTSAGLPGGALNALFRHMKKCRDLRKLIHIQSAKVPIIKFLHLPSSLEGDISLYNILAQENTKLLGTYAEIDERVKILGYMVKKFAKVCNVGDASKGSLSSYCYILMMIYFLQRCSPPVIPVLQALPVTTEPLPKKFVDGCNTYFYDDISTLSNVWPDYKKNVKSPGQLWIEFLRFYTEEFDSENYVVSIRSPELVLKLEKRWFTKVFAIEDPFDHAHNLGSGLTRKMNLYIIKAFRSARSLFTSKLKANGKQTVVAAYFNEKILAKLEPPNDRGCRICKCIGHRARMCPQRHAPTSQKLKTEIENKNPGKDNTPAKNNQKNPGKEQIAPNERFTEGNQVLFSSHSKPKAANPGTSQATWLTLYANNKPTPSLKGPSQSYHPLPANSLPGERNAPYGIPPNQTARQAQHESYQHVMETLLKSKATQNQKTHK</sequence>
<dbReference type="InterPro" id="IPR043519">
    <property type="entry name" value="NT_sf"/>
</dbReference>
<protein>
    <submittedName>
        <fullName evidence="8">Terminal uridylyltransferase 7</fullName>
    </submittedName>
</protein>
<dbReference type="Gene3D" id="1.10.1410.10">
    <property type="match status" value="2"/>
</dbReference>
<dbReference type="SUPFAM" id="SSF81631">
    <property type="entry name" value="PAP/OAS1 substrate-binding domain"/>
    <property type="match status" value="2"/>
</dbReference>